<evidence type="ECO:0000256" key="2">
    <source>
        <dbReference type="ARBA" id="ARBA00023002"/>
    </source>
</evidence>
<dbReference type="PROSITE" id="PS00070">
    <property type="entry name" value="ALDEHYDE_DEHYDR_CYS"/>
    <property type="match status" value="1"/>
</dbReference>
<protein>
    <recommendedName>
        <fullName evidence="3">aldehyde dehydrogenase (NAD(+))</fullName>
        <ecNumber evidence="3">1.2.1.3</ecNumber>
    </recommendedName>
</protein>
<feature type="active site" evidence="5">
    <location>
        <position position="264"/>
    </location>
</feature>
<dbReference type="Gene3D" id="3.40.309.10">
    <property type="entry name" value="Aldehyde Dehydrogenase, Chain A, domain 2"/>
    <property type="match status" value="1"/>
</dbReference>
<accession>A0ABR0KGN4</accession>
<keyword evidence="2 6" id="KW-0560">Oxidoreductase</keyword>
<dbReference type="PROSITE" id="PS00687">
    <property type="entry name" value="ALDEHYDE_DEHYDR_GLU"/>
    <property type="match status" value="1"/>
</dbReference>
<dbReference type="InterPro" id="IPR016162">
    <property type="entry name" value="Ald_DH_N"/>
</dbReference>
<feature type="domain" description="Aldehyde dehydrogenase" evidence="7">
    <location>
        <begin position="29"/>
        <end position="490"/>
    </location>
</feature>
<name>A0ABR0KGN4_9EURO</name>
<dbReference type="Pfam" id="PF00171">
    <property type="entry name" value="Aldedh"/>
    <property type="match status" value="1"/>
</dbReference>
<dbReference type="SUPFAM" id="SSF53720">
    <property type="entry name" value="ALDH-like"/>
    <property type="match status" value="1"/>
</dbReference>
<evidence type="ECO:0000256" key="6">
    <source>
        <dbReference type="RuleBase" id="RU003345"/>
    </source>
</evidence>
<dbReference type="Gene3D" id="3.40.605.10">
    <property type="entry name" value="Aldehyde Dehydrogenase, Chain A, domain 1"/>
    <property type="match status" value="1"/>
</dbReference>
<evidence type="ECO:0000256" key="4">
    <source>
        <dbReference type="ARBA" id="ARBA00049194"/>
    </source>
</evidence>
<evidence type="ECO:0000259" key="7">
    <source>
        <dbReference type="Pfam" id="PF00171"/>
    </source>
</evidence>
<dbReference type="PANTHER" id="PTHR11699">
    <property type="entry name" value="ALDEHYDE DEHYDROGENASE-RELATED"/>
    <property type="match status" value="1"/>
</dbReference>
<evidence type="ECO:0000256" key="5">
    <source>
        <dbReference type="PROSITE-ProRule" id="PRU10007"/>
    </source>
</evidence>
<evidence type="ECO:0000313" key="8">
    <source>
        <dbReference type="EMBL" id="KAK5095723.1"/>
    </source>
</evidence>
<evidence type="ECO:0000256" key="3">
    <source>
        <dbReference type="ARBA" id="ARBA00024226"/>
    </source>
</evidence>
<keyword evidence="9" id="KW-1185">Reference proteome</keyword>
<gene>
    <name evidence="8" type="ORF">LTR24_002940</name>
</gene>
<dbReference type="InterPro" id="IPR029510">
    <property type="entry name" value="Ald_DH_CS_GLU"/>
</dbReference>
<comment type="caution">
    <text evidence="8">The sequence shown here is derived from an EMBL/GenBank/DDBJ whole genome shotgun (WGS) entry which is preliminary data.</text>
</comment>
<evidence type="ECO:0000256" key="1">
    <source>
        <dbReference type="ARBA" id="ARBA00009986"/>
    </source>
</evidence>
<reference evidence="8 9" key="1">
    <citation type="submission" date="2023-08" db="EMBL/GenBank/DDBJ databases">
        <title>Black Yeasts Isolated from many extreme environments.</title>
        <authorList>
            <person name="Coleine C."/>
            <person name="Stajich J.E."/>
            <person name="Selbmann L."/>
        </authorList>
    </citation>
    <scope>NUCLEOTIDE SEQUENCE [LARGE SCALE GENOMIC DNA]</scope>
    <source>
        <strain evidence="8 9">CCFEE 5885</strain>
    </source>
</reference>
<dbReference type="Proteomes" id="UP001345013">
    <property type="component" value="Unassembled WGS sequence"/>
</dbReference>
<dbReference type="InterPro" id="IPR016160">
    <property type="entry name" value="Ald_DH_CS_CYS"/>
</dbReference>
<dbReference type="InterPro" id="IPR015590">
    <property type="entry name" value="Aldehyde_DH_dom"/>
</dbReference>
<sequence length="494" mass="53014">MGSVAASGDRFAKFEKQPIEGRLYINGEFVESKAGKIFDVINPATEKKSASVSEAGVEDVDAAVAAAKAAFPAWSELSADARGGYLLKLADALEKRTDEMAYLDAISMGAPAHTSFLNQMALTALRYFAGRAWDIHGDSSLNTPGFVNVTFRQPFGVTAGITPWNVPVAMVLFKLAPALITGNTIVIKASEKAPLAPIIVAKCCEEIGLPKGVFNLINGFGRPTGEALAKHMDVRKISFTGSTLTGRAIKKAAAESNLKKVSLELGGKSPLVIFPDADLSKAVPAAAVSILMNSGQACIASSRVYVHADIADQFTEAMKSAMEEMGKSGDPLTSTTAMRGPQVDKLQFNRVMDFLTYAKENNLEVLTGGDRERDTGFYIAPTIISNAPEDSRVMKEEIFGPVVCINTFTDEEDVLNRANDTEYGLYASVFTRDISRALKFAKRMEAGSVGINTSSPTMAFDMPFGGWKASGDGRELSMHATDHWTELKSVFIAL</sequence>
<dbReference type="InterPro" id="IPR016163">
    <property type="entry name" value="Ald_DH_C"/>
</dbReference>
<organism evidence="8 9">
    <name type="scientific">Lithohypha guttulata</name>
    <dbReference type="NCBI Taxonomy" id="1690604"/>
    <lineage>
        <taxon>Eukaryota</taxon>
        <taxon>Fungi</taxon>
        <taxon>Dikarya</taxon>
        <taxon>Ascomycota</taxon>
        <taxon>Pezizomycotina</taxon>
        <taxon>Eurotiomycetes</taxon>
        <taxon>Chaetothyriomycetidae</taxon>
        <taxon>Chaetothyriales</taxon>
        <taxon>Trichomeriaceae</taxon>
        <taxon>Lithohypha</taxon>
    </lineage>
</organism>
<comment type="similarity">
    <text evidence="1 6">Belongs to the aldehyde dehydrogenase family.</text>
</comment>
<dbReference type="InterPro" id="IPR016161">
    <property type="entry name" value="Ald_DH/histidinol_DH"/>
</dbReference>
<dbReference type="EC" id="1.2.1.3" evidence="3"/>
<evidence type="ECO:0000313" key="9">
    <source>
        <dbReference type="Proteomes" id="UP001345013"/>
    </source>
</evidence>
<dbReference type="EMBL" id="JAVRRG010000026">
    <property type="protein sequence ID" value="KAK5095723.1"/>
    <property type="molecule type" value="Genomic_DNA"/>
</dbReference>
<proteinExistence type="inferred from homology"/>
<comment type="catalytic activity">
    <reaction evidence="4">
        <text>an aldehyde + NAD(+) + H2O = a carboxylate + NADH + 2 H(+)</text>
        <dbReference type="Rhea" id="RHEA:16185"/>
        <dbReference type="ChEBI" id="CHEBI:15377"/>
        <dbReference type="ChEBI" id="CHEBI:15378"/>
        <dbReference type="ChEBI" id="CHEBI:17478"/>
        <dbReference type="ChEBI" id="CHEBI:29067"/>
        <dbReference type="ChEBI" id="CHEBI:57540"/>
        <dbReference type="ChEBI" id="CHEBI:57945"/>
        <dbReference type="EC" id="1.2.1.3"/>
    </reaction>
</comment>